<dbReference type="KEGG" id="vg:28802803"/>
<organism evidence="3 4">
    <name type="scientific">Gordonia phage Cozz</name>
    <dbReference type="NCBI Taxonomy" id="1838066"/>
    <lineage>
        <taxon>Viruses</taxon>
        <taxon>Duplodnaviria</taxon>
        <taxon>Heunggongvirae</taxon>
        <taxon>Uroviricota</taxon>
        <taxon>Caudoviricetes</taxon>
        <taxon>Emalynvirus</taxon>
        <taxon>Emalynvirus cozz</taxon>
    </lineage>
</organism>
<dbReference type="GeneID" id="28802803"/>
<evidence type="ECO:0000259" key="2">
    <source>
        <dbReference type="Pfam" id="PF24243"/>
    </source>
</evidence>
<reference evidence="3 4" key="1">
    <citation type="submission" date="2016-03" db="EMBL/GenBank/DDBJ databases">
        <authorList>
            <person name="Montgomery M.T."/>
            <person name="Guerrero C.A."/>
            <person name="Mavrich T.N."/>
            <person name="Pope W.H."/>
            <person name="Garlena R.A."/>
            <person name="Russell D.A."/>
            <person name="Jacobs-Sera D."/>
            <person name="Hendrix R.W."/>
            <person name="Hatfull G.F."/>
        </authorList>
    </citation>
    <scope>NUCLEOTIDE SEQUENCE [LARGE SCALE GENOMIC DNA]</scope>
</reference>
<name>A0A161HT09_9CAUD</name>
<dbReference type="Pfam" id="PF24243">
    <property type="entry name" value="Phage_tail_C"/>
    <property type="match status" value="1"/>
</dbReference>
<evidence type="ECO:0000313" key="4">
    <source>
        <dbReference type="Proteomes" id="UP000203169"/>
    </source>
</evidence>
<feature type="region of interest" description="Disordered" evidence="1">
    <location>
        <begin position="81"/>
        <end position="104"/>
    </location>
</feature>
<evidence type="ECO:0000313" key="3">
    <source>
        <dbReference type="EMBL" id="ANA85733.1"/>
    </source>
</evidence>
<dbReference type="RefSeq" id="YP_009276486.1">
    <property type="nucleotide sequence ID" value="NC_030941.1"/>
</dbReference>
<gene>
    <name evidence="3" type="primary">27</name>
    <name evidence="3" type="ORF">PBI_COZZ_27</name>
</gene>
<dbReference type="EMBL" id="KU998239">
    <property type="protein sequence ID" value="ANA85733.1"/>
    <property type="molecule type" value="Genomic_DNA"/>
</dbReference>
<evidence type="ECO:0000256" key="1">
    <source>
        <dbReference type="SAM" id="MobiDB-lite"/>
    </source>
</evidence>
<accession>A0A161HT09</accession>
<dbReference type="Proteomes" id="UP000203169">
    <property type="component" value="Segment"/>
</dbReference>
<sequence>MAIVSGSVVVTDPAAPATKVVAPTNGAVFTSPGPGGPEGPSSTVPGPPNELSIGSVSSGPTPSAEIVGESPEQVLNFVLQKGDKGDKGDTGPVSTVPGPANNLGIGTVTQGSAAATVTGSYPNQKLNLTLQKGDKGDKGDPGEVSEAELSAAINAALDQVIDGSPGTLDTLNELAAALGDDPNFAATVTAQIATKADKLRQIIAGAGLTGGGTLEADRTLAVDFGTGTNQAVRGDDARLSNARTPTSHQHNASDINAGTLNIARIADGAVTLAKLATAVQTSLGKADSAVQGSGITVWKGTQAAYNAIGTKDANTVYVIAG</sequence>
<protein>
    <recommendedName>
        <fullName evidence="2">Minor tail protein gp31 C-terminal domain-containing protein</fullName>
    </recommendedName>
</protein>
<proteinExistence type="predicted"/>
<dbReference type="InterPro" id="IPR056923">
    <property type="entry name" value="Minor_tail_gp31_C"/>
</dbReference>
<keyword evidence="4" id="KW-1185">Reference proteome</keyword>
<feature type="compositionally biased region" description="Low complexity" evidence="1">
    <location>
        <begin position="12"/>
        <end position="24"/>
    </location>
</feature>
<feature type="compositionally biased region" description="Polar residues" evidence="1">
    <location>
        <begin position="52"/>
        <end position="61"/>
    </location>
</feature>
<feature type="region of interest" description="Disordered" evidence="1">
    <location>
        <begin position="12"/>
        <end position="65"/>
    </location>
</feature>
<feature type="domain" description="Minor tail protein gp31 C-terminal" evidence="2">
    <location>
        <begin position="295"/>
        <end position="319"/>
    </location>
</feature>
<dbReference type="OrthoDB" id="11005at10239"/>